<keyword evidence="1 2" id="KW-0413">Isomerase</keyword>
<dbReference type="Proteomes" id="UP000032679">
    <property type="component" value="Unassembled WGS sequence"/>
</dbReference>
<dbReference type="GO" id="GO:0008903">
    <property type="term" value="F:hydroxypyruvate isomerase activity"/>
    <property type="evidence" value="ECO:0007669"/>
    <property type="project" value="TreeGrafter"/>
</dbReference>
<feature type="domain" description="Xylose isomerase-like TIM barrel" evidence="4">
    <location>
        <begin position="21"/>
        <end position="256"/>
    </location>
</feature>
<evidence type="ECO:0000256" key="2">
    <source>
        <dbReference type="PIRNR" id="PIRNR006241"/>
    </source>
</evidence>
<dbReference type="PANTHER" id="PTHR43489">
    <property type="entry name" value="ISOMERASE"/>
    <property type="match status" value="1"/>
</dbReference>
<dbReference type="FunFam" id="3.20.20.150:FF:000007">
    <property type="entry name" value="Hydroxypyruvate isomerase"/>
    <property type="match status" value="1"/>
</dbReference>
<dbReference type="PIRSF" id="PIRSF006241">
    <property type="entry name" value="HyI"/>
    <property type="match status" value="1"/>
</dbReference>
<dbReference type="AlphaFoldDB" id="A0A0D6MME3"/>
<keyword evidence="5" id="KW-0670">Pyruvate</keyword>
<comment type="similarity">
    <text evidence="2">Belongs to the hyi family.</text>
</comment>
<keyword evidence="6" id="KW-1185">Reference proteome</keyword>
<dbReference type="Pfam" id="PF01261">
    <property type="entry name" value="AP_endonuc_2"/>
    <property type="match status" value="1"/>
</dbReference>
<evidence type="ECO:0000256" key="3">
    <source>
        <dbReference type="PIRSR" id="PIRSR006241-50"/>
    </source>
</evidence>
<evidence type="ECO:0000313" key="6">
    <source>
        <dbReference type="Proteomes" id="UP000032679"/>
    </source>
</evidence>
<accession>A0A0D6MME3</accession>
<dbReference type="EMBL" id="BALE01000021">
    <property type="protein sequence ID" value="GAN54453.1"/>
    <property type="molecule type" value="Genomic_DNA"/>
</dbReference>
<dbReference type="NCBIfam" id="NF043033">
    <property type="entry name" value="OxoTetrIsom"/>
    <property type="match status" value="1"/>
</dbReference>
<dbReference type="InterPro" id="IPR053398">
    <property type="entry name" value="HPT_OtnI_isomerases"/>
</dbReference>
<reference evidence="5 6" key="1">
    <citation type="submission" date="2012-10" db="EMBL/GenBank/DDBJ databases">
        <title>Genome sequencing of Tanticharoenia sakaeratensis NBRC 103193.</title>
        <authorList>
            <person name="Azuma Y."/>
            <person name="Hadano H."/>
            <person name="Hirakawa H."/>
            <person name="Matsushita K."/>
        </authorList>
    </citation>
    <scope>NUCLEOTIDE SEQUENCE [LARGE SCALE GENOMIC DNA]</scope>
    <source>
        <strain evidence="5 6">NBRC 103193</strain>
    </source>
</reference>
<dbReference type="InterPro" id="IPR013022">
    <property type="entry name" value="Xyl_isomerase-like_TIM-brl"/>
</dbReference>
<feature type="active site" description="Proton donor/acceptor" evidence="3">
    <location>
        <position position="143"/>
    </location>
</feature>
<dbReference type="InterPro" id="IPR036237">
    <property type="entry name" value="Xyl_isomerase-like_sf"/>
</dbReference>
<name>A0A0D6MME3_9PROT</name>
<dbReference type="RefSeq" id="WP_048848998.1">
    <property type="nucleotide sequence ID" value="NZ_BALE01000021.1"/>
</dbReference>
<dbReference type="GO" id="GO:0046487">
    <property type="term" value="P:glyoxylate metabolic process"/>
    <property type="evidence" value="ECO:0007669"/>
    <property type="project" value="TreeGrafter"/>
</dbReference>
<dbReference type="SUPFAM" id="SSF51658">
    <property type="entry name" value="Xylose isomerase-like"/>
    <property type="match status" value="1"/>
</dbReference>
<dbReference type="PANTHER" id="PTHR43489:SF13">
    <property type="entry name" value="HYDROXYPYRUVATE ISOMERASE"/>
    <property type="match status" value="1"/>
</dbReference>
<gene>
    <name evidence="5" type="ORF">Tasa_021_034</name>
</gene>
<dbReference type="InterPro" id="IPR026040">
    <property type="entry name" value="HyI-like"/>
</dbReference>
<evidence type="ECO:0000259" key="4">
    <source>
        <dbReference type="Pfam" id="PF01261"/>
    </source>
</evidence>
<evidence type="ECO:0000256" key="1">
    <source>
        <dbReference type="ARBA" id="ARBA00023235"/>
    </source>
</evidence>
<feature type="active site" description="Proton donor/acceptor" evidence="3">
    <location>
        <position position="240"/>
    </location>
</feature>
<dbReference type="InterPro" id="IPR050417">
    <property type="entry name" value="Sugar_Epim/Isomerase"/>
</dbReference>
<proteinExistence type="inferred from homology"/>
<dbReference type="Gene3D" id="3.20.20.150">
    <property type="entry name" value="Divalent-metal-dependent TIM barrel enzymes"/>
    <property type="match status" value="1"/>
</dbReference>
<dbReference type="OrthoDB" id="9786584at2"/>
<evidence type="ECO:0000313" key="5">
    <source>
        <dbReference type="EMBL" id="GAN54453.1"/>
    </source>
</evidence>
<dbReference type="STRING" id="1231623.Tasa_021_034"/>
<protein>
    <submittedName>
        <fullName evidence="5">Hydroxypyruvate isomerase</fullName>
    </submittedName>
</protein>
<organism evidence="5 6">
    <name type="scientific">Tanticharoenia sakaeratensis NBRC 103193</name>
    <dbReference type="NCBI Taxonomy" id="1231623"/>
    <lineage>
        <taxon>Bacteria</taxon>
        <taxon>Pseudomonadati</taxon>
        <taxon>Pseudomonadota</taxon>
        <taxon>Alphaproteobacteria</taxon>
        <taxon>Acetobacterales</taxon>
        <taxon>Acetobacteraceae</taxon>
        <taxon>Tanticharoenia</taxon>
    </lineage>
</organism>
<sequence length="274" mass="30950">MPAFAANLTMNYPELGFIDRFDAAARDGFKGVEFLFPYAFPKEDVEARVSGNDLHVALFNAPPGDWESGERGLAAQPGREDEFRQSIDTALEYSAVLKNRLLHVMAGLRLPETALQHQMDIYVRNIEYAAAQARSANITIVLEAINTRDMPNYFLNFQEDAKSVCDLVNADNVRIQFDLYHAQIMQGDLSIRIETLFDWIAHIQAASIPHRNEPDSGEVNFPYLFDLLDRLGYRGWIGCEYRPRASTSEGLGWLKPWRGRSALQLDAHPGDQAN</sequence>
<comment type="caution">
    <text evidence="5">The sequence shown here is derived from an EMBL/GenBank/DDBJ whole genome shotgun (WGS) entry which is preliminary data.</text>
</comment>